<dbReference type="GO" id="GO:0050515">
    <property type="term" value="F:4-(cytidine 5'-diphospho)-2-C-methyl-D-erythritol kinase activity"/>
    <property type="evidence" value="ECO:0007669"/>
    <property type="project" value="UniProtKB-UniRule"/>
</dbReference>
<dbReference type="Pfam" id="PF00288">
    <property type="entry name" value="GHMP_kinases_N"/>
    <property type="match status" value="1"/>
</dbReference>
<feature type="active site" evidence="10">
    <location>
        <position position="11"/>
    </location>
</feature>
<sequence>MDQTAEIAPAKINLALHVIGQRADGYHLIDSLVTFADRGDRVSARIADADAFMLSGPFSGGLETDGNNLTLKARDLLRATVIEAGGAAPPVALHLEKNLPVAAGIGGGSADAAATLRALMRLWNVESDAEALGALALRLGADVPMCLAGRPAVARGIGEKLTPAPSLPSLHLLLVNPLKPVSTPDIFRRLDRRDNPPMDALPGSFSLPDWSEFLAGQRNDLEAPARQCVPEIGIIQTLLRLTGAQLCRMSGSGATCFGLYESREAARAAERNLRTAQPGWFVEALTTVSGDET</sequence>
<dbReference type="PANTHER" id="PTHR43527">
    <property type="entry name" value="4-DIPHOSPHOCYTIDYL-2-C-METHYL-D-ERYTHRITOL KINASE, CHLOROPLASTIC"/>
    <property type="match status" value="1"/>
</dbReference>
<gene>
    <name evidence="10" type="primary">ispE</name>
    <name evidence="13" type="ORF">NOF55_04330</name>
    <name evidence="14" type="ORF">NOF55_16095</name>
</gene>
<dbReference type="EMBL" id="JANFPI010000005">
    <property type="protein sequence ID" value="MCX8998635.1"/>
    <property type="molecule type" value="Genomic_DNA"/>
</dbReference>
<dbReference type="SUPFAM" id="SSF54211">
    <property type="entry name" value="Ribosomal protein S5 domain 2-like"/>
    <property type="match status" value="1"/>
</dbReference>
<evidence type="ECO:0000256" key="9">
    <source>
        <dbReference type="ARBA" id="ARBA00032554"/>
    </source>
</evidence>
<dbReference type="RefSeq" id="WP_306410072.1">
    <property type="nucleotide sequence ID" value="NZ_JANFPI010000001.1"/>
</dbReference>
<comment type="function">
    <text evidence="10">Catalyzes the phosphorylation of the position 2 hydroxy group of 4-diphosphocytidyl-2C-methyl-D-erythritol.</text>
</comment>
<evidence type="ECO:0000313" key="14">
    <source>
        <dbReference type="EMBL" id="MCX8998635.1"/>
    </source>
</evidence>
<dbReference type="GO" id="GO:0016114">
    <property type="term" value="P:terpenoid biosynthetic process"/>
    <property type="evidence" value="ECO:0007669"/>
    <property type="project" value="UniProtKB-UniRule"/>
</dbReference>
<dbReference type="HAMAP" id="MF_00061">
    <property type="entry name" value="IspE"/>
    <property type="match status" value="1"/>
</dbReference>
<reference evidence="13" key="1">
    <citation type="submission" date="2022-07" db="EMBL/GenBank/DDBJ databases">
        <title>Ectorhizobium quercum gen.nov., sp. nov.</title>
        <authorList>
            <person name="Ma T."/>
            <person name="Li Y."/>
        </authorList>
    </citation>
    <scope>NUCLEOTIDE SEQUENCE</scope>
    <source>
        <strain evidence="13">BDR2-2</strain>
    </source>
</reference>
<name>A0AAE3MXJ7_9HYPH</name>
<dbReference type="SUPFAM" id="SSF55060">
    <property type="entry name" value="GHMP Kinase, C-terminal domain"/>
    <property type="match status" value="1"/>
</dbReference>
<evidence type="ECO:0000259" key="11">
    <source>
        <dbReference type="Pfam" id="PF00288"/>
    </source>
</evidence>
<evidence type="ECO:0000256" key="5">
    <source>
        <dbReference type="ARBA" id="ARBA00022741"/>
    </source>
</evidence>
<dbReference type="Proteomes" id="UP001208771">
    <property type="component" value="Unassembled WGS sequence"/>
</dbReference>
<dbReference type="InterPro" id="IPR006204">
    <property type="entry name" value="GHMP_kinase_N_dom"/>
</dbReference>
<dbReference type="InterPro" id="IPR014721">
    <property type="entry name" value="Ribsml_uS5_D2-typ_fold_subgr"/>
</dbReference>
<dbReference type="GO" id="GO:0005524">
    <property type="term" value="F:ATP binding"/>
    <property type="evidence" value="ECO:0007669"/>
    <property type="project" value="UniProtKB-UniRule"/>
</dbReference>
<evidence type="ECO:0000256" key="3">
    <source>
        <dbReference type="ARBA" id="ARBA00017473"/>
    </source>
</evidence>
<evidence type="ECO:0000256" key="6">
    <source>
        <dbReference type="ARBA" id="ARBA00022777"/>
    </source>
</evidence>
<dbReference type="PIRSF" id="PIRSF010376">
    <property type="entry name" value="IspE"/>
    <property type="match status" value="1"/>
</dbReference>
<comment type="similarity">
    <text evidence="1 10">Belongs to the GHMP kinase family. IspE subfamily.</text>
</comment>
<dbReference type="AlphaFoldDB" id="A0AAE3MXJ7"/>
<comment type="caution">
    <text evidence="13">The sequence shown here is derived from an EMBL/GenBank/DDBJ whole genome shotgun (WGS) entry which is preliminary data.</text>
</comment>
<feature type="domain" description="GHMP kinase C-terminal" evidence="12">
    <location>
        <begin position="211"/>
        <end position="275"/>
    </location>
</feature>
<feature type="binding site" evidence="10">
    <location>
        <begin position="100"/>
        <end position="110"/>
    </location>
    <ligand>
        <name>ATP</name>
        <dbReference type="ChEBI" id="CHEBI:30616"/>
    </ligand>
</feature>
<dbReference type="EMBL" id="JANFPI010000001">
    <property type="protein sequence ID" value="MCX8996326.1"/>
    <property type="molecule type" value="Genomic_DNA"/>
</dbReference>
<comment type="catalytic activity">
    <reaction evidence="10">
        <text>4-CDP-2-C-methyl-D-erythritol + ATP = 4-CDP-2-C-methyl-D-erythritol 2-phosphate + ADP + H(+)</text>
        <dbReference type="Rhea" id="RHEA:18437"/>
        <dbReference type="ChEBI" id="CHEBI:15378"/>
        <dbReference type="ChEBI" id="CHEBI:30616"/>
        <dbReference type="ChEBI" id="CHEBI:57823"/>
        <dbReference type="ChEBI" id="CHEBI:57919"/>
        <dbReference type="ChEBI" id="CHEBI:456216"/>
        <dbReference type="EC" id="2.7.1.148"/>
    </reaction>
</comment>
<organism evidence="13 15">
    <name type="scientific">Ectorhizobium quercum</name>
    <dbReference type="NCBI Taxonomy" id="2965071"/>
    <lineage>
        <taxon>Bacteria</taxon>
        <taxon>Pseudomonadati</taxon>
        <taxon>Pseudomonadota</taxon>
        <taxon>Alphaproteobacteria</taxon>
        <taxon>Hyphomicrobiales</taxon>
        <taxon>Rhizobiaceae</taxon>
        <taxon>Ectorhizobium</taxon>
    </lineage>
</organism>
<dbReference type="InterPro" id="IPR004424">
    <property type="entry name" value="IspE"/>
</dbReference>
<keyword evidence="8 10" id="KW-0414">Isoprene biosynthesis</keyword>
<dbReference type="Gene3D" id="3.30.230.10">
    <property type="match status" value="1"/>
</dbReference>
<accession>A0AAE3MXJ7</accession>
<dbReference type="NCBIfam" id="NF011202">
    <property type="entry name" value="PRK14608.1"/>
    <property type="match status" value="1"/>
</dbReference>
<dbReference type="EC" id="2.7.1.148" evidence="2 10"/>
<comment type="pathway">
    <text evidence="10">Isoprenoid biosynthesis; isopentenyl diphosphate biosynthesis via DXP pathway; isopentenyl diphosphate from 1-deoxy-D-xylulose 5-phosphate: step 3/6.</text>
</comment>
<keyword evidence="6 10" id="KW-0418">Kinase</keyword>
<protein>
    <recommendedName>
        <fullName evidence="3 10">4-diphosphocytidyl-2-C-methyl-D-erythritol kinase</fullName>
        <shortName evidence="10">CMK</shortName>
        <ecNumber evidence="2 10">2.7.1.148</ecNumber>
    </recommendedName>
    <alternativeName>
        <fullName evidence="9 10">4-(cytidine-5'-diphospho)-2-C-methyl-D-erythritol kinase</fullName>
    </alternativeName>
</protein>
<feature type="active site" evidence="10">
    <location>
        <position position="142"/>
    </location>
</feature>
<keyword evidence="15" id="KW-1185">Reference proteome</keyword>
<dbReference type="NCBIfam" id="TIGR00154">
    <property type="entry name" value="ispE"/>
    <property type="match status" value="1"/>
</dbReference>
<evidence type="ECO:0000313" key="13">
    <source>
        <dbReference type="EMBL" id="MCX8996326.1"/>
    </source>
</evidence>
<evidence type="ECO:0000313" key="15">
    <source>
        <dbReference type="Proteomes" id="UP001208771"/>
    </source>
</evidence>
<evidence type="ECO:0000259" key="12">
    <source>
        <dbReference type="Pfam" id="PF08544"/>
    </source>
</evidence>
<dbReference type="Pfam" id="PF08544">
    <property type="entry name" value="GHMP_kinases_C"/>
    <property type="match status" value="1"/>
</dbReference>
<dbReference type="InterPro" id="IPR036554">
    <property type="entry name" value="GHMP_kinase_C_sf"/>
</dbReference>
<dbReference type="InterPro" id="IPR020568">
    <property type="entry name" value="Ribosomal_Su5_D2-typ_SF"/>
</dbReference>
<evidence type="ECO:0000256" key="4">
    <source>
        <dbReference type="ARBA" id="ARBA00022679"/>
    </source>
</evidence>
<evidence type="ECO:0000256" key="7">
    <source>
        <dbReference type="ARBA" id="ARBA00022840"/>
    </source>
</evidence>
<evidence type="ECO:0000256" key="1">
    <source>
        <dbReference type="ARBA" id="ARBA00009684"/>
    </source>
</evidence>
<keyword evidence="7 10" id="KW-0067">ATP-binding</keyword>
<evidence type="ECO:0000256" key="2">
    <source>
        <dbReference type="ARBA" id="ARBA00012052"/>
    </source>
</evidence>
<dbReference type="InterPro" id="IPR013750">
    <property type="entry name" value="GHMP_kinase_C_dom"/>
</dbReference>
<dbReference type="Gene3D" id="3.30.70.890">
    <property type="entry name" value="GHMP kinase, C-terminal domain"/>
    <property type="match status" value="1"/>
</dbReference>
<keyword evidence="5 10" id="KW-0547">Nucleotide-binding</keyword>
<dbReference type="PANTHER" id="PTHR43527:SF2">
    <property type="entry name" value="4-DIPHOSPHOCYTIDYL-2-C-METHYL-D-ERYTHRITOL KINASE, CHLOROPLASTIC"/>
    <property type="match status" value="1"/>
</dbReference>
<feature type="domain" description="GHMP kinase N-terminal" evidence="11">
    <location>
        <begin position="76"/>
        <end position="149"/>
    </location>
</feature>
<keyword evidence="4 10" id="KW-0808">Transferase</keyword>
<dbReference type="GO" id="GO:0019288">
    <property type="term" value="P:isopentenyl diphosphate biosynthetic process, methylerythritol 4-phosphate pathway"/>
    <property type="evidence" value="ECO:0007669"/>
    <property type="project" value="UniProtKB-UniRule"/>
</dbReference>
<evidence type="ECO:0000256" key="8">
    <source>
        <dbReference type="ARBA" id="ARBA00023229"/>
    </source>
</evidence>
<proteinExistence type="inferred from homology"/>
<evidence type="ECO:0000256" key="10">
    <source>
        <dbReference type="HAMAP-Rule" id="MF_00061"/>
    </source>
</evidence>